<comment type="caution">
    <text evidence="1">The sequence shown here is derived from an EMBL/GenBank/DDBJ whole genome shotgun (WGS) entry which is preliminary data.</text>
</comment>
<evidence type="ECO:0000313" key="2">
    <source>
        <dbReference type="Proteomes" id="UP000887159"/>
    </source>
</evidence>
<dbReference type="EMBL" id="BMAU01021039">
    <property type="protein sequence ID" value="GFX87768.1"/>
    <property type="molecule type" value="Genomic_DNA"/>
</dbReference>
<organism evidence="1 2">
    <name type="scientific">Trichonephila clavipes</name>
    <name type="common">Golden silk orbweaver</name>
    <name type="synonym">Nephila clavipes</name>
    <dbReference type="NCBI Taxonomy" id="2585209"/>
    <lineage>
        <taxon>Eukaryota</taxon>
        <taxon>Metazoa</taxon>
        <taxon>Ecdysozoa</taxon>
        <taxon>Arthropoda</taxon>
        <taxon>Chelicerata</taxon>
        <taxon>Arachnida</taxon>
        <taxon>Araneae</taxon>
        <taxon>Araneomorphae</taxon>
        <taxon>Entelegynae</taxon>
        <taxon>Araneoidea</taxon>
        <taxon>Nephilidae</taxon>
        <taxon>Trichonephila</taxon>
    </lineage>
</organism>
<accession>A0A8X6UY01</accession>
<dbReference type="Proteomes" id="UP000887159">
    <property type="component" value="Unassembled WGS sequence"/>
</dbReference>
<proteinExistence type="predicted"/>
<reference evidence="1" key="1">
    <citation type="submission" date="2020-08" db="EMBL/GenBank/DDBJ databases">
        <title>Multicomponent nature underlies the extraordinary mechanical properties of spider dragline silk.</title>
        <authorList>
            <person name="Kono N."/>
            <person name="Nakamura H."/>
            <person name="Mori M."/>
            <person name="Yoshida Y."/>
            <person name="Ohtoshi R."/>
            <person name="Malay A.D."/>
            <person name="Moran D.A.P."/>
            <person name="Tomita M."/>
            <person name="Numata K."/>
            <person name="Arakawa K."/>
        </authorList>
    </citation>
    <scope>NUCLEOTIDE SEQUENCE</scope>
</reference>
<keyword evidence="2" id="KW-1185">Reference proteome</keyword>
<gene>
    <name evidence="1" type="ORF">TNCV_2190441</name>
</gene>
<dbReference type="AlphaFoldDB" id="A0A8X6UY01"/>
<protein>
    <submittedName>
        <fullName evidence="1">Uncharacterized protein</fullName>
    </submittedName>
</protein>
<sequence length="171" mass="19521">MGKGQKRCTTSAENRKTRYSLQDKRMSSTVIRSYLRDAGVSLRRRLADARLKGRVPLKNLISIYGSAKKDYSGQRNALSRQMISGHELHGGMKLRYRYLVVIAKSMGNVTLAIIKCKQTMCVLQSASRTRVRRLTEQYKHDFLLSIQPVEINTKEQRSLDCYAFGSDGLRD</sequence>
<evidence type="ECO:0000313" key="1">
    <source>
        <dbReference type="EMBL" id="GFX87768.1"/>
    </source>
</evidence>
<name>A0A8X6UY01_TRICX</name>